<evidence type="ECO:0000313" key="1">
    <source>
        <dbReference type="EMBL" id="KAE8980966.1"/>
    </source>
</evidence>
<dbReference type="EMBL" id="QXFY01001811">
    <property type="protein sequence ID" value="KAE9308953.1"/>
    <property type="molecule type" value="Genomic_DNA"/>
</dbReference>
<accession>A0A6A3ID47</accession>
<gene>
    <name evidence="2" type="ORF">PF008_g20834</name>
    <name evidence="1" type="ORF">PF011_g22221</name>
</gene>
<evidence type="ECO:0000313" key="3">
    <source>
        <dbReference type="Proteomes" id="UP000460718"/>
    </source>
</evidence>
<dbReference type="AlphaFoldDB" id="A0A6A3ID47"/>
<dbReference type="EMBL" id="QXFW01002199">
    <property type="protein sequence ID" value="KAE8980966.1"/>
    <property type="molecule type" value="Genomic_DNA"/>
</dbReference>
<reference evidence="3 4" key="1">
    <citation type="submission" date="2018-09" db="EMBL/GenBank/DDBJ databases">
        <title>Genomic investigation of the strawberry pathogen Phytophthora fragariae indicates pathogenicity is determined by transcriptional variation in three key races.</title>
        <authorList>
            <person name="Adams T.M."/>
            <person name="Armitage A.D."/>
            <person name="Sobczyk M.K."/>
            <person name="Bates H.J."/>
            <person name="Dunwell J.M."/>
            <person name="Nellist C.F."/>
            <person name="Harrison R.J."/>
        </authorList>
    </citation>
    <scope>NUCLEOTIDE SEQUENCE [LARGE SCALE GENOMIC DNA]</scope>
    <source>
        <strain evidence="2 4">NOV-77</strain>
        <strain evidence="1 3">SCRP245</strain>
    </source>
</reference>
<dbReference type="Proteomes" id="UP000460718">
    <property type="component" value="Unassembled WGS sequence"/>
</dbReference>
<dbReference type="Proteomes" id="UP000486351">
    <property type="component" value="Unassembled WGS sequence"/>
</dbReference>
<comment type="caution">
    <text evidence="1">The sequence shown here is derived from an EMBL/GenBank/DDBJ whole genome shotgun (WGS) entry which is preliminary data.</text>
</comment>
<sequence>MESVLFLTVQAAAPQTCLSNIAFARGVTVCFAANHFLAFFFLSSNVSTARLQNSTRASIT</sequence>
<organism evidence="1 3">
    <name type="scientific">Phytophthora fragariae</name>
    <dbReference type="NCBI Taxonomy" id="53985"/>
    <lineage>
        <taxon>Eukaryota</taxon>
        <taxon>Sar</taxon>
        <taxon>Stramenopiles</taxon>
        <taxon>Oomycota</taxon>
        <taxon>Peronosporomycetes</taxon>
        <taxon>Peronosporales</taxon>
        <taxon>Peronosporaceae</taxon>
        <taxon>Phytophthora</taxon>
    </lineage>
</organism>
<name>A0A6A3ID47_9STRA</name>
<evidence type="ECO:0000313" key="4">
    <source>
        <dbReference type="Proteomes" id="UP000486351"/>
    </source>
</evidence>
<evidence type="ECO:0000313" key="2">
    <source>
        <dbReference type="EMBL" id="KAE9308953.1"/>
    </source>
</evidence>
<protein>
    <submittedName>
        <fullName evidence="1">Uncharacterized protein</fullName>
    </submittedName>
</protein>
<proteinExistence type="predicted"/>